<sequence length="143" mass="15077">HSMGTSLLGWTQEILERGLFTADARVLGLTSEGNSVAWKGYAAVAAAKAALESVSRSIAAEMASSGIRSNLVQAGVTDTPALRMIPGSFHLKAQARVRNPFHRLTTPSDVANVIYLLSLPEAAWINGEIIRVDGGECISGVSE</sequence>
<dbReference type="Gene3D" id="3.40.50.720">
    <property type="entry name" value="NAD(P)-binding Rossmann-like Domain"/>
    <property type="match status" value="1"/>
</dbReference>
<dbReference type="AlphaFoldDB" id="A0A383E1X8"/>
<organism evidence="3">
    <name type="scientific">marine metagenome</name>
    <dbReference type="NCBI Taxonomy" id="408172"/>
    <lineage>
        <taxon>unclassified sequences</taxon>
        <taxon>metagenomes</taxon>
        <taxon>ecological metagenomes</taxon>
    </lineage>
</organism>
<dbReference type="InterPro" id="IPR036291">
    <property type="entry name" value="NAD(P)-bd_dom_sf"/>
</dbReference>
<gene>
    <name evidence="3" type="ORF">METZ01_LOCUS503575</name>
</gene>
<reference evidence="3" key="1">
    <citation type="submission" date="2018-05" db="EMBL/GenBank/DDBJ databases">
        <authorList>
            <person name="Lanie J.A."/>
            <person name="Ng W.-L."/>
            <person name="Kazmierczak K.M."/>
            <person name="Andrzejewski T.M."/>
            <person name="Davidsen T.M."/>
            <person name="Wayne K.J."/>
            <person name="Tettelin H."/>
            <person name="Glass J.I."/>
            <person name="Rusch D."/>
            <person name="Podicherti R."/>
            <person name="Tsui H.-C.T."/>
            <person name="Winkler M.E."/>
        </authorList>
    </citation>
    <scope>NUCLEOTIDE SEQUENCE</scope>
</reference>
<dbReference type="EMBL" id="UINC01222094">
    <property type="protein sequence ID" value="SVE50721.1"/>
    <property type="molecule type" value="Genomic_DNA"/>
</dbReference>
<evidence type="ECO:0008006" key="4">
    <source>
        <dbReference type="Google" id="ProtNLM"/>
    </source>
</evidence>
<evidence type="ECO:0000256" key="2">
    <source>
        <dbReference type="ARBA" id="ARBA00023002"/>
    </source>
</evidence>
<name>A0A383E1X8_9ZZZZ</name>
<dbReference type="Pfam" id="PF13561">
    <property type="entry name" value="adh_short_C2"/>
    <property type="match status" value="1"/>
</dbReference>
<keyword evidence="2" id="KW-0560">Oxidoreductase</keyword>
<feature type="non-terminal residue" evidence="3">
    <location>
        <position position="1"/>
    </location>
</feature>
<dbReference type="GO" id="GO:0016491">
    <property type="term" value="F:oxidoreductase activity"/>
    <property type="evidence" value="ECO:0007669"/>
    <property type="project" value="UniProtKB-KW"/>
</dbReference>
<proteinExistence type="inferred from homology"/>
<protein>
    <recommendedName>
        <fullName evidence="4">SDR family oxidoreductase</fullName>
    </recommendedName>
</protein>
<dbReference type="PANTHER" id="PTHR43477:SF1">
    <property type="entry name" value="DIHYDROANTICAPSIN 7-DEHYDROGENASE"/>
    <property type="match status" value="1"/>
</dbReference>
<dbReference type="InterPro" id="IPR002347">
    <property type="entry name" value="SDR_fam"/>
</dbReference>
<dbReference type="PANTHER" id="PTHR43477">
    <property type="entry name" value="DIHYDROANTICAPSIN 7-DEHYDROGENASE"/>
    <property type="match status" value="1"/>
</dbReference>
<dbReference type="InterPro" id="IPR051122">
    <property type="entry name" value="SDR_DHRS6-like"/>
</dbReference>
<dbReference type="PRINTS" id="PR00081">
    <property type="entry name" value="GDHRDH"/>
</dbReference>
<evidence type="ECO:0000256" key="1">
    <source>
        <dbReference type="ARBA" id="ARBA00006484"/>
    </source>
</evidence>
<evidence type="ECO:0000313" key="3">
    <source>
        <dbReference type="EMBL" id="SVE50721.1"/>
    </source>
</evidence>
<dbReference type="SUPFAM" id="SSF51735">
    <property type="entry name" value="NAD(P)-binding Rossmann-fold domains"/>
    <property type="match status" value="1"/>
</dbReference>
<comment type="similarity">
    <text evidence="1">Belongs to the short-chain dehydrogenases/reductases (SDR) family.</text>
</comment>
<accession>A0A383E1X8</accession>